<organism evidence="2 3">
    <name type="scientific">Metschnikowia aff. pulcherrima</name>
    <dbReference type="NCBI Taxonomy" id="2163413"/>
    <lineage>
        <taxon>Eukaryota</taxon>
        <taxon>Fungi</taxon>
        <taxon>Dikarya</taxon>
        <taxon>Ascomycota</taxon>
        <taxon>Saccharomycotina</taxon>
        <taxon>Pichiomycetes</taxon>
        <taxon>Metschnikowiaceae</taxon>
        <taxon>Metschnikowia</taxon>
    </lineage>
</organism>
<evidence type="ECO:0000313" key="2">
    <source>
        <dbReference type="EMBL" id="QBM88279.1"/>
    </source>
</evidence>
<feature type="region of interest" description="Disordered" evidence="1">
    <location>
        <begin position="72"/>
        <end position="93"/>
    </location>
</feature>
<dbReference type="EMBL" id="CP034458">
    <property type="protein sequence ID" value="QBM88279.1"/>
    <property type="molecule type" value="Genomic_DNA"/>
</dbReference>
<proteinExistence type="predicted"/>
<protein>
    <submittedName>
        <fullName evidence="2">Uncharacterized protein</fullName>
    </submittedName>
</protein>
<reference evidence="3" key="1">
    <citation type="submission" date="2019-03" db="EMBL/GenBank/DDBJ databases">
        <title>Snf2 controls pulcherriminic acid biosynthesis and connects pigmentation and antifungal activity of the yeast Metschnikowia pulcherrima.</title>
        <authorList>
            <person name="Gore-Lloyd D."/>
            <person name="Sumann I."/>
            <person name="Brachmann A.O."/>
            <person name="Schneeberger K."/>
            <person name="Ortiz-Merino R.A."/>
            <person name="Moreno-Beltran M."/>
            <person name="Schlaefli M."/>
            <person name="Kirner P."/>
            <person name="Santos Kron A."/>
            <person name="Wolfe K.H."/>
            <person name="Piel J."/>
            <person name="Ahrens C.H."/>
            <person name="Henk D."/>
            <person name="Freimoser F.M."/>
        </authorList>
    </citation>
    <scope>NUCLEOTIDE SEQUENCE [LARGE SCALE GENOMIC DNA]</scope>
    <source>
        <strain evidence="3">APC 1.2</strain>
    </source>
</reference>
<dbReference type="Proteomes" id="UP000292447">
    <property type="component" value="Chromosome III"/>
</dbReference>
<evidence type="ECO:0000256" key="1">
    <source>
        <dbReference type="SAM" id="MobiDB-lite"/>
    </source>
</evidence>
<gene>
    <name evidence="2" type="ORF">METSCH_C02450</name>
</gene>
<name>A0A4P6XN34_9ASCO</name>
<keyword evidence="3" id="KW-1185">Reference proteome</keyword>
<sequence>MSMNSHVRSYIYQHSLSLSNDAERELQDPDLSQKRAYALDKPLSFLLSKKVLQSGKKSSNWYEKSHFDHVATSERLNSESTPKSRPTSPVVRRTPLAKKFPFNQCMESTLLETRHSVEMPIRQFVQSKLSISFLGSLRNCLSESPYPVLADVKTQKHDVDMTSAQTRYGGKFYQKVQNKNAPSILIQKRTESEARRVLVTKLNDCFHRHFAGRRAMGLKDNLLRDIVNFTTNLFIQEFLAAGTMELCSQIVHSAELGDLMAGLSRLIDEAEEKSIELGVDDFLDLVRERTTAFADGMTYSCKTEDLMIYEAFQRIWVLNPHKFFEYLLEMLFTFSADGKDHVFTNTSFSQRIANDMEETAVKMNMCRFYYAYKRELLGKTYYPPNSTTELEALQSLLKNAAVSSMTNLNEKARGESRKTYKGGMRVRFPDSLIDASA</sequence>
<accession>A0A4P6XN34</accession>
<dbReference type="AlphaFoldDB" id="A0A4P6XN34"/>
<feature type="compositionally biased region" description="Polar residues" evidence="1">
    <location>
        <begin position="74"/>
        <end position="87"/>
    </location>
</feature>
<evidence type="ECO:0000313" key="3">
    <source>
        <dbReference type="Proteomes" id="UP000292447"/>
    </source>
</evidence>